<dbReference type="Proteomes" id="UP000572635">
    <property type="component" value="Unassembled WGS sequence"/>
</dbReference>
<feature type="region of interest" description="Disordered" evidence="1">
    <location>
        <begin position="172"/>
        <end position="194"/>
    </location>
</feature>
<evidence type="ECO:0000313" key="3">
    <source>
        <dbReference type="Proteomes" id="UP000572635"/>
    </source>
</evidence>
<feature type="compositionally biased region" description="Basic and acidic residues" evidence="1">
    <location>
        <begin position="228"/>
        <end position="240"/>
    </location>
</feature>
<dbReference type="AlphaFoldDB" id="A0A7W8QUF1"/>
<keyword evidence="3" id="KW-1185">Reference proteome</keyword>
<feature type="region of interest" description="Disordered" evidence="1">
    <location>
        <begin position="223"/>
        <end position="242"/>
    </location>
</feature>
<accession>A0A7W8QUF1</accession>
<organism evidence="2 3">
    <name type="scientific">Nocardiopsis composta</name>
    <dbReference type="NCBI Taxonomy" id="157465"/>
    <lineage>
        <taxon>Bacteria</taxon>
        <taxon>Bacillati</taxon>
        <taxon>Actinomycetota</taxon>
        <taxon>Actinomycetes</taxon>
        <taxon>Streptosporangiales</taxon>
        <taxon>Nocardiopsidaceae</taxon>
        <taxon>Nocardiopsis</taxon>
    </lineage>
</organism>
<comment type="caution">
    <text evidence="2">The sequence shown here is derived from an EMBL/GenBank/DDBJ whole genome shotgun (WGS) entry which is preliminary data.</text>
</comment>
<name>A0A7W8QUF1_9ACTN</name>
<reference evidence="2 3" key="1">
    <citation type="submission" date="2020-08" db="EMBL/GenBank/DDBJ databases">
        <title>Sequencing the genomes of 1000 actinobacteria strains.</title>
        <authorList>
            <person name="Klenk H.-P."/>
        </authorList>
    </citation>
    <scope>NUCLEOTIDE SEQUENCE [LARGE SCALE GENOMIC DNA]</scope>
    <source>
        <strain evidence="2 3">DSM 44551</strain>
    </source>
</reference>
<dbReference type="EMBL" id="JACHDB010000002">
    <property type="protein sequence ID" value="MBB5436128.1"/>
    <property type="molecule type" value="Genomic_DNA"/>
</dbReference>
<sequence>MTIEDTLRLWNRTHRSRDSLVQRAHAAGLDGERIAELMGIGRHTVSAVLRDGAAVPFDLEAFEVQRSGIETARKRFWEEEATTLPPGSLPLSWHATVLATCWDTPGKGSGWGTDSAASAVWRAMADLLPEPLLLRRTTAARALELGFPLDGDGEAVVGVHYELPALKGYRRAPAQRDGDAAPAVPEQKTASPPWLLVGPEEDALRGVLDGLVGHWVTVTRLRPRRDRRGPGPRREARETATGRLARHPGGRRFELVTEAGGGSIVWPREVVEVVDHGRP</sequence>
<dbReference type="RefSeq" id="WP_184399434.1">
    <property type="nucleotide sequence ID" value="NZ_BAAAJD010000068.1"/>
</dbReference>
<evidence type="ECO:0000313" key="2">
    <source>
        <dbReference type="EMBL" id="MBB5436128.1"/>
    </source>
</evidence>
<gene>
    <name evidence="2" type="ORF">HDA36_006276</name>
</gene>
<evidence type="ECO:0000256" key="1">
    <source>
        <dbReference type="SAM" id="MobiDB-lite"/>
    </source>
</evidence>
<proteinExistence type="predicted"/>
<protein>
    <submittedName>
        <fullName evidence="2">Uncharacterized protein</fullName>
    </submittedName>
</protein>